<keyword evidence="1" id="KW-0175">Coiled coil</keyword>
<evidence type="ECO:0000256" key="1">
    <source>
        <dbReference type="SAM" id="Coils"/>
    </source>
</evidence>
<dbReference type="Pfam" id="PF00147">
    <property type="entry name" value="Fibrinogen_C"/>
    <property type="match status" value="1"/>
</dbReference>
<name>A0AAV4BDR4_9GAST</name>
<dbReference type="Gene3D" id="3.90.215.10">
    <property type="entry name" value="Gamma Fibrinogen, chain A, domain 1"/>
    <property type="match status" value="1"/>
</dbReference>
<feature type="domain" description="Fibrinogen C-terminal" evidence="4">
    <location>
        <begin position="282"/>
        <end position="371"/>
    </location>
</feature>
<comment type="caution">
    <text evidence="5">The sequence shown here is derived from an EMBL/GenBank/DDBJ whole genome shotgun (WGS) entry which is preliminary data.</text>
</comment>
<feature type="coiled-coil region" evidence="1">
    <location>
        <begin position="171"/>
        <end position="198"/>
    </location>
</feature>
<dbReference type="AlphaFoldDB" id="A0AAV4BDR4"/>
<protein>
    <submittedName>
        <fullName evidence="5">Fibrinogen c domain-containing protein 1</fullName>
    </submittedName>
</protein>
<dbReference type="Proteomes" id="UP000735302">
    <property type="component" value="Unassembled WGS sequence"/>
</dbReference>
<dbReference type="SUPFAM" id="SSF56496">
    <property type="entry name" value="Fibrinogen C-terminal domain-like"/>
    <property type="match status" value="1"/>
</dbReference>
<dbReference type="PANTHER" id="PTHR19143">
    <property type="entry name" value="FIBRINOGEN/TENASCIN/ANGIOPOEITIN"/>
    <property type="match status" value="1"/>
</dbReference>
<dbReference type="SMART" id="SM00186">
    <property type="entry name" value="FBG"/>
    <property type="match status" value="1"/>
</dbReference>
<keyword evidence="3" id="KW-0732">Signal</keyword>
<dbReference type="EMBL" id="BLXT01004871">
    <property type="protein sequence ID" value="GFO17690.1"/>
    <property type="molecule type" value="Genomic_DNA"/>
</dbReference>
<dbReference type="InterPro" id="IPR050373">
    <property type="entry name" value="Fibrinogen_C-term_domain"/>
</dbReference>
<evidence type="ECO:0000313" key="5">
    <source>
        <dbReference type="EMBL" id="GFO17690.1"/>
    </source>
</evidence>
<proteinExistence type="predicted"/>
<dbReference type="InterPro" id="IPR002181">
    <property type="entry name" value="Fibrinogen_a/b/g_C_dom"/>
</dbReference>
<evidence type="ECO:0000259" key="4">
    <source>
        <dbReference type="PROSITE" id="PS51406"/>
    </source>
</evidence>
<gene>
    <name evidence="5" type="ORF">PoB_004419500</name>
</gene>
<feature type="compositionally biased region" description="Polar residues" evidence="2">
    <location>
        <begin position="136"/>
        <end position="149"/>
    </location>
</feature>
<feature type="region of interest" description="Disordered" evidence="2">
    <location>
        <begin position="136"/>
        <end position="155"/>
    </location>
</feature>
<evidence type="ECO:0000313" key="6">
    <source>
        <dbReference type="Proteomes" id="UP000735302"/>
    </source>
</evidence>
<evidence type="ECO:0000256" key="2">
    <source>
        <dbReference type="SAM" id="MobiDB-lite"/>
    </source>
</evidence>
<sequence>MEIIIRYVLLLSMMMVDASAQDLEFFLDRQMQLSSTDNVCDQFTCRAKGSSVTIASITLSRVRGNRDTTTLMMLTKDIFEKKARIDNIHINGSLDHKLAIIQVDMVNASGCNSEHFVCQVIYITQSGQRQSEFITVGSGQSPNSQSVSEPASLGPRQLSSARLPYSYLSELLLLNEKVNKVESKLESLTDRLDDKVNRNTQAVLDRSGNLENAVLQRVTSVETDISQRVSRLEDRLSNMLLNPPQDFDSDYVDSLKDLERRLEEVEVSVNMKNVSEDSRRENNERDIPKSCDLGMGNDVTKTYSPYVVMTHKGLQREILCDTHTDGGGWIVFQRRAKGDVDFYRDWTSYRNGFGSLTGDFWLGNEAVHQLTDKVREPASCDIGFNIQDTVPHVRET</sequence>
<dbReference type="PROSITE" id="PS51406">
    <property type="entry name" value="FIBRINOGEN_C_2"/>
    <property type="match status" value="1"/>
</dbReference>
<keyword evidence="6" id="KW-1185">Reference proteome</keyword>
<dbReference type="GO" id="GO:0005615">
    <property type="term" value="C:extracellular space"/>
    <property type="evidence" value="ECO:0007669"/>
    <property type="project" value="TreeGrafter"/>
</dbReference>
<evidence type="ECO:0000256" key="3">
    <source>
        <dbReference type="SAM" id="SignalP"/>
    </source>
</evidence>
<dbReference type="InterPro" id="IPR036056">
    <property type="entry name" value="Fibrinogen-like_C"/>
</dbReference>
<accession>A0AAV4BDR4</accession>
<reference evidence="5 6" key="1">
    <citation type="journal article" date="2021" name="Elife">
        <title>Chloroplast acquisition without the gene transfer in kleptoplastic sea slugs, Plakobranchus ocellatus.</title>
        <authorList>
            <person name="Maeda T."/>
            <person name="Takahashi S."/>
            <person name="Yoshida T."/>
            <person name="Shimamura S."/>
            <person name="Takaki Y."/>
            <person name="Nagai Y."/>
            <person name="Toyoda A."/>
            <person name="Suzuki Y."/>
            <person name="Arimoto A."/>
            <person name="Ishii H."/>
            <person name="Satoh N."/>
            <person name="Nishiyama T."/>
            <person name="Hasebe M."/>
            <person name="Maruyama T."/>
            <person name="Minagawa J."/>
            <person name="Obokata J."/>
            <person name="Shigenobu S."/>
        </authorList>
    </citation>
    <scope>NUCLEOTIDE SEQUENCE [LARGE SCALE GENOMIC DNA]</scope>
</reference>
<feature type="chain" id="PRO_5043719154" evidence="3">
    <location>
        <begin position="21"/>
        <end position="396"/>
    </location>
</feature>
<feature type="signal peptide" evidence="3">
    <location>
        <begin position="1"/>
        <end position="20"/>
    </location>
</feature>
<organism evidence="5 6">
    <name type="scientific">Plakobranchus ocellatus</name>
    <dbReference type="NCBI Taxonomy" id="259542"/>
    <lineage>
        <taxon>Eukaryota</taxon>
        <taxon>Metazoa</taxon>
        <taxon>Spiralia</taxon>
        <taxon>Lophotrochozoa</taxon>
        <taxon>Mollusca</taxon>
        <taxon>Gastropoda</taxon>
        <taxon>Heterobranchia</taxon>
        <taxon>Euthyneura</taxon>
        <taxon>Panpulmonata</taxon>
        <taxon>Sacoglossa</taxon>
        <taxon>Placobranchoidea</taxon>
        <taxon>Plakobranchidae</taxon>
        <taxon>Plakobranchus</taxon>
    </lineage>
</organism>
<dbReference type="InterPro" id="IPR014716">
    <property type="entry name" value="Fibrinogen_a/b/g_C_1"/>
</dbReference>